<feature type="region of interest" description="Disordered" evidence="1">
    <location>
        <begin position="642"/>
        <end position="671"/>
    </location>
</feature>
<proteinExistence type="predicted"/>
<evidence type="ECO:0008006" key="4">
    <source>
        <dbReference type="Google" id="ProtNLM"/>
    </source>
</evidence>
<feature type="region of interest" description="Disordered" evidence="1">
    <location>
        <begin position="236"/>
        <end position="259"/>
    </location>
</feature>
<keyword evidence="3" id="KW-1185">Reference proteome</keyword>
<feature type="region of interest" description="Disordered" evidence="1">
    <location>
        <begin position="167"/>
        <end position="188"/>
    </location>
</feature>
<dbReference type="Proteomes" id="UP000823749">
    <property type="component" value="Chromosome 6"/>
</dbReference>
<protein>
    <recommendedName>
        <fullName evidence="4">Galactose oxidase/kelch repeat superfamily protein</fullName>
    </recommendedName>
</protein>
<dbReference type="SUPFAM" id="SSF117281">
    <property type="entry name" value="Kelch motif"/>
    <property type="match status" value="2"/>
</dbReference>
<organism evidence="2 3">
    <name type="scientific">Rhododendron griersonianum</name>
    <dbReference type="NCBI Taxonomy" id="479676"/>
    <lineage>
        <taxon>Eukaryota</taxon>
        <taxon>Viridiplantae</taxon>
        <taxon>Streptophyta</taxon>
        <taxon>Embryophyta</taxon>
        <taxon>Tracheophyta</taxon>
        <taxon>Spermatophyta</taxon>
        <taxon>Magnoliopsida</taxon>
        <taxon>eudicotyledons</taxon>
        <taxon>Gunneridae</taxon>
        <taxon>Pentapetalae</taxon>
        <taxon>asterids</taxon>
        <taxon>Ericales</taxon>
        <taxon>Ericaceae</taxon>
        <taxon>Ericoideae</taxon>
        <taxon>Rhodoreae</taxon>
        <taxon>Rhododendron</taxon>
    </lineage>
</organism>
<dbReference type="InterPro" id="IPR015915">
    <property type="entry name" value="Kelch-typ_b-propeller"/>
</dbReference>
<accession>A0AAV6K0L5</accession>
<dbReference type="Gene3D" id="2.120.10.80">
    <property type="entry name" value="Kelch-type beta propeller"/>
    <property type="match status" value="2"/>
</dbReference>
<feature type="compositionally biased region" description="Acidic residues" evidence="1">
    <location>
        <begin position="236"/>
        <end position="250"/>
    </location>
</feature>
<feature type="compositionally biased region" description="Basic and acidic residues" evidence="1">
    <location>
        <begin position="661"/>
        <end position="671"/>
    </location>
</feature>
<dbReference type="EMBL" id="JACTNZ010000006">
    <property type="protein sequence ID" value="KAG5545912.1"/>
    <property type="molecule type" value="Genomic_DNA"/>
</dbReference>
<name>A0AAV6K0L5_9ERIC</name>
<sequence length="671" mass="75041">MNTTSAEEGQQPCSWIPKQKTHLKLVYICIQKRPTPDSLMGEDDFLYEWVVDKDMMMMTSEEEEEEEEGGGGGTAPPGDCWVEGTLTPALEKMPLMFSRDPMTNLLIYSYIDHAEEGQQPCSWIPKQKTHLKLVYICIQKRPTPDSLMGEDDFLYEWVVDKDMMMMTSEEEEEEEEEGGGGGTAPPGDCWVEGTLTPALEKMPLMFSRDPMTNLLIYSYIDQFVLVVDKDMMMMTSEEEEEEEGGGEGGEEGWKRGPDLKHGRFKGTAAALSGRIYMFGGTSYFLDSEKQCSERPYTEVLDAASDSWISLSPAPPTLAYYKGNDHLNEVFVPAEVYGARLLPDGRILLHSVCSIVSYDVQADSFSFFDDDFGRVACNGAVLLDGVLFFYREERGVFGYDVVNRKWFPFPVRGLRNGTVLPYDDEFPIFLLHLGGGRLCIGKIDFKNVIFLPVFFFDVARPEEDWKRGSELNCGRFHGSAAAPNGRIYVFGGINFGDDSVVAGTKPAQKTYEASETLRYDDSRSNELPKGGKRLPSARKSLSSSSMVSSTFFNGRFVAESSFDGATSVTNLAFNSLPIVQAMRTTKNLPALDTERERRRKIMIMELGALCGLSCNRTIILREEFHSLELLVCFHDHTATSGSDPLISRLPSSQTSIMEDPDDSHPRSNDGTI</sequence>
<feature type="region of interest" description="Disordered" evidence="1">
    <location>
        <begin position="59"/>
        <end position="78"/>
    </location>
</feature>
<gene>
    <name evidence="2" type="ORF">RHGRI_018167</name>
</gene>
<evidence type="ECO:0000313" key="3">
    <source>
        <dbReference type="Proteomes" id="UP000823749"/>
    </source>
</evidence>
<dbReference type="AlphaFoldDB" id="A0AAV6K0L5"/>
<evidence type="ECO:0000256" key="1">
    <source>
        <dbReference type="SAM" id="MobiDB-lite"/>
    </source>
</evidence>
<comment type="caution">
    <text evidence="2">The sequence shown here is derived from an EMBL/GenBank/DDBJ whole genome shotgun (WGS) entry which is preliminary data.</text>
</comment>
<evidence type="ECO:0000313" key="2">
    <source>
        <dbReference type="EMBL" id="KAG5545912.1"/>
    </source>
</evidence>
<feature type="compositionally biased region" description="Acidic residues" evidence="1">
    <location>
        <begin position="168"/>
        <end position="178"/>
    </location>
</feature>
<feature type="compositionally biased region" description="Acidic residues" evidence="1">
    <location>
        <begin position="60"/>
        <end position="69"/>
    </location>
</feature>
<reference evidence="2 3" key="1">
    <citation type="submission" date="2020-08" db="EMBL/GenBank/DDBJ databases">
        <title>Plant Genome Project.</title>
        <authorList>
            <person name="Zhang R.-G."/>
        </authorList>
    </citation>
    <scope>NUCLEOTIDE SEQUENCE [LARGE SCALE GENOMIC DNA]</scope>
    <source>
        <strain evidence="2">WSP0</strain>
        <tissue evidence="2">Leaf</tissue>
    </source>
</reference>